<comment type="caution">
    <text evidence="1">The sequence shown here is derived from an EMBL/GenBank/DDBJ whole genome shotgun (WGS) entry which is preliminary data.</text>
</comment>
<proteinExistence type="predicted"/>
<accession>A0AAV4RD91</accession>
<evidence type="ECO:0000313" key="2">
    <source>
        <dbReference type="Proteomes" id="UP001054837"/>
    </source>
</evidence>
<evidence type="ECO:0000313" key="1">
    <source>
        <dbReference type="EMBL" id="GIY18072.1"/>
    </source>
</evidence>
<name>A0AAV4RD91_9ARAC</name>
<dbReference type="Proteomes" id="UP001054837">
    <property type="component" value="Unassembled WGS sequence"/>
</dbReference>
<keyword evidence="2" id="KW-1185">Reference proteome</keyword>
<dbReference type="EMBL" id="BPLQ01005865">
    <property type="protein sequence ID" value="GIY18072.1"/>
    <property type="molecule type" value="Genomic_DNA"/>
</dbReference>
<dbReference type="AlphaFoldDB" id="A0AAV4RD91"/>
<protein>
    <submittedName>
        <fullName evidence="1">Uncharacterized protein</fullName>
    </submittedName>
</protein>
<sequence length="136" mass="15841">MIQIDMTVNSAKRIIPRLLQRTTHKWRLNCAPNLPSRFNAIQELVSSQKPQYPQQGALRGATFGSYHTSYRGQPINSDHPEFRICHLDLMQSKHLYLPRNLNTLNKELQEELHCEADLPPCRSPHYPKGNRRRPFA</sequence>
<gene>
    <name evidence="1" type="ORF">CDAR_286801</name>
</gene>
<organism evidence="1 2">
    <name type="scientific">Caerostris darwini</name>
    <dbReference type="NCBI Taxonomy" id="1538125"/>
    <lineage>
        <taxon>Eukaryota</taxon>
        <taxon>Metazoa</taxon>
        <taxon>Ecdysozoa</taxon>
        <taxon>Arthropoda</taxon>
        <taxon>Chelicerata</taxon>
        <taxon>Arachnida</taxon>
        <taxon>Araneae</taxon>
        <taxon>Araneomorphae</taxon>
        <taxon>Entelegynae</taxon>
        <taxon>Araneoidea</taxon>
        <taxon>Araneidae</taxon>
        <taxon>Caerostris</taxon>
    </lineage>
</organism>
<reference evidence="1 2" key="1">
    <citation type="submission" date="2021-06" db="EMBL/GenBank/DDBJ databases">
        <title>Caerostris darwini draft genome.</title>
        <authorList>
            <person name="Kono N."/>
            <person name="Arakawa K."/>
        </authorList>
    </citation>
    <scope>NUCLEOTIDE SEQUENCE [LARGE SCALE GENOMIC DNA]</scope>
</reference>